<dbReference type="Gene3D" id="3.40.50.1820">
    <property type="entry name" value="alpha/beta hydrolase"/>
    <property type="match status" value="1"/>
</dbReference>
<dbReference type="SUPFAM" id="SSF53474">
    <property type="entry name" value="alpha/beta-Hydrolases"/>
    <property type="match status" value="1"/>
</dbReference>
<gene>
    <name evidence="3" type="ORF">F5X68DRAFT_234926</name>
</gene>
<name>A0A9P8V5F0_9PEZI</name>
<dbReference type="PANTHER" id="PTHR48081:SF31">
    <property type="entry name" value="STERYL ACETYL HYDROLASE MUG81-RELATED"/>
    <property type="match status" value="1"/>
</dbReference>
<organism evidence="3 4">
    <name type="scientific">Plectosphaerella plurivora</name>
    <dbReference type="NCBI Taxonomy" id="936078"/>
    <lineage>
        <taxon>Eukaryota</taxon>
        <taxon>Fungi</taxon>
        <taxon>Dikarya</taxon>
        <taxon>Ascomycota</taxon>
        <taxon>Pezizomycotina</taxon>
        <taxon>Sordariomycetes</taxon>
        <taxon>Hypocreomycetidae</taxon>
        <taxon>Glomerellales</taxon>
        <taxon>Plectosphaerellaceae</taxon>
        <taxon>Plectosphaerella</taxon>
    </lineage>
</organism>
<evidence type="ECO:0000313" key="4">
    <source>
        <dbReference type="Proteomes" id="UP000770015"/>
    </source>
</evidence>
<comment type="caution">
    <text evidence="3">The sequence shown here is derived from an EMBL/GenBank/DDBJ whole genome shotgun (WGS) entry which is preliminary data.</text>
</comment>
<proteinExistence type="predicted"/>
<dbReference type="InterPro" id="IPR050300">
    <property type="entry name" value="GDXG_lipolytic_enzyme"/>
</dbReference>
<sequence>MSSQLASFLDNLRLLTCVTLLKDEGVDSAEVASKSFRGLYVTRYPNPTHIIFYIHGGGFVSGSPEAISPYLLQLGVELQARGVKADIFSAGYDLAPENPFPRALEQIVSAFREHLSRRRKPVIMVSDSAGGNLTLAFLRHLVDPHPEVPACDEDGQNGASRVIAACLASPWVDLRNSSDSIIRNAGHDCLDKPALDRWRNAYLGDRPLDSWASPAAYEGSWREIMPRSVLLMSGELDMFLSDVISLFRAMKKDGVESVDLCVEPLKGHVWHLIDFGGTIPGKEASSVDEGEAGAYTGVVVQADWISRCCVE</sequence>
<keyword evidence="4" id="KW-1185">Reference proteome</keyword>
<dbReference type="GO" id="GO:0016787">
    <property type="term" value="F:hydrolase activity"/>
    <property type="evidence" value="ECO:0007669"/>
    <property type="project" value="UniProtKB-KW"/>
</dbReference>
<dbReference type="EMBL" id="JAGSXJ010000022">
    <property type="protein sequence ID" value="KAH6677850.1"/>
    <property type="molecule type" value="Genomic_DNA"/>
</dbReference>
<reference evidence="3" key="1">
    <citation type="journal article" date="2021" name="Nat. Commun.">
        <title>Genetic determinants of endophytism in the Arabidopsis root mycobiome.</title>
        <authorList>
            <person name="Mesny F."/>
            <person name="Miyauchi S."/>
            <person name="Thiergart T."/>
            <person name="Pickel B."/>
            <person name="Atanasova L."/>
            <person name="Karlsson M."/>
            <person name="Huettel B."/>
            <person name="Barry K.W."/>
            <person name="Haridas S."/>
            <person name="Chen C."/>
            <person name="Bauer D."/>
            <person name="Andreopoulos W."/>
            <person name="Pangilinan J."/>
            <person name="LaButti K."/>
            <person name="Riley R."/>
            <person name="Lipzen A."/>
            <person name="Clum A."/>
            <person name="Drula E."/>
            <person name="Henrissat B."/>
            <person name="Kohler A."/>
            <person name="Grigoriev I.V."/>
            <person name="Martin F.M."/>
            <person name="Hacquard S."/>
        </authorList>
    </citation>
    <scope>NUCLEOTIDE SEQUENCE</scope>
    <source>
        <strain evidence="3">MPI-SDFR-AT-0117</strain>
    </source>
</reference>
<dbReference type="InterPro" id="IPR013094">
    <property type="entry name" value="AB_hydrolase_3"/>
</dbReference>
<accession>A0A9P8V5F0</accession>
<dbReference type="PANTHER" id="PTHR48081">
    <property type="entry name" value="AB HYDROLASE SUPERFAMILY PROTEIN C4A8.06C"/>
    <property type="match status" value="1"/>
</dbReference>
<evidence type="ECO:0000256" key="1">
    <source>
        <dbReference type="ARBA" id="ARBA00022801"/>
    </source>
</evidence>
<evidence type="ECO:0000259" key="2">
    <source>
        <dbReference type="Pfam" id="PF07859"/>
    </source>
</evidence>
<dbReference type="InterPro" id="IPR029058">
    <property type="entry name" value="AB_hydrolase_fold"/>
</dbReference>
<dbReference type="AlphaFoldDB" id="A0A9P8V5F0"/>
<keyword evidence="1 3" id="KW-0378">Hydrolase</keyword>
<feature type="domain" description="Alpha/beta hydrolase fold-3" evidence="2">
    <location>
        <begin position="51"/>
        <end position="271"/>
    </location>
</feature>
<dbReference type="Pfam" id="PF07859">
    <property type="entry name" value="Abhydrolase_3"/>
    <property type="match status" value="1"/>
</dbReference>
<evidence type="ECO:0000313" key="3">
    <source>
        <dbReference type="EMBL" id="KAH6677850.1"/>
    </source>
</evidence>
<protein>
    <submittedName>
        <fullName evidence="3">Alpha/Beta hydrolase protein</fullName>
    </submittedName>
</protein>
<dbReference type="OrthoDB" id="408631at2759"/>
<dbReference type="Proteomes" id="UP000770015">
    <property type="component" value="Unassembled WGS sequence"/>
</dbReference>